<evidence type="ECO:0000313" key="1">
    <source>
        <dbReference type="EMBL" id="CAN0540314.1"/>
    </source>
</evidence>
<name>A0AC60A056_RANTA</name>
<evidence type="ECO:0000313" key="2">
    <source>
        <dbReference type="Proteomes" id="UP001162501"/>
    </source>
</evidence>
<organism evidence="1 2">
    <name type="scientific">Rangifer tarandus platyrhynchus</name>
    <name type="common">Svalbard reindeer</name>
    <dbReference type="NCBI Taxonomy" id="3082113"/>
    <lineage>
        <taxon>Eukaryota</taxon>
        <taxon>Metazoa</taxon>
        <taxon>Chordata</taxon>
        <taxon>Craniata</taxon>
        <taxon>Vertebrata</taxon>
        <taxon>Euteleostomi</taxon>
        <taxon>Mammalia</taxon>
        <taxon>Eutheria</taxon>
        <taxon>Laurasiatheria</taxon>
        <taxon>Artiodactyla</taxon>
        <taxon>Ruminantia</taxon>
        <taxon>Pecora</taxon>
        <taxon>Cervidae</taxon>
        <taxon>Odocoileinae</taxon>
        <taxon>Rangifer</taxon>
    </lineage>
</organism>
<dbReference type="EMBL" id="OX596090">
    <property type="protein sequence ID" value="CAN0540314.1"/>
    <property type="molecule type" value="Genomic_DNA"/>
</dbReference>
<gene>
    <name evidence="1" type="ORF">MRATA1EN22A_LOCUS25274</name>
</gene>
<accession>A0AC60A056</accession>
<sequence length="86" mass="9017">MTSRVFQQREDSGTRERSGAWARCGRLWQAGGKERVGGNGVTWTPQPIALGGAPTGFPGAPGCDVFSEVRLSPAGPSTLSKRVCGL</sequence>
<reference evidence="1" key="2">
    <citation type="submission" date="2025-03" db="EMBL/GenBank/DDBJ databases">
        <authorList>
            <consortium name="ELIXIR-Norway"/>
            <consortium name="Elixir Norway"/>
        </authorList>
    </citation>
    <scope>NUCLEOTIDE SEQUENCE</scope>
</reference>
<dbReference type="Proteomes" id="UP001162501">
    <property type="component" value="Chromosome 6"/>
</dbReference>
<protein>
    <submittedName>
        <fullName evidence="1">Uncharacterized protein</fullName>
    </submittedName>
</protein>
<proteinExistence type="predicted"/>
<reference evidence="1" key="1">
    <citation type="submission" date="2023-05" db="EMBL/GenBank/DDBJ databases">
        <authorList>
            <consortium name="ELIXIR-Norway"/>
        </authorList>
    </citation>
    <scope>NUCLEOTIDE SEQUENCE</scope>
</reference>